<dbReference type="SMART" id="SM00288">
    <property type="entry name" value="VHS"/>
    <property type="match status" value="1"/>
</dbReference>
<dbReference type="EMBL" id="JAZDUA010000063">
    <property type="protein sequence ID" value="KAK7870198.1"/>
    <property type="molecule type" value="Genomic_DNA"/>
</dbReference>
<dbReference type="SUPFAM" id="SSF48464">
    <property type="entry name" value="ENTH/VHS domain"/>
    <property type="match status" value="1"/>
</dbReference>
<dbReference type="GO" id="GO:0031623">
    <property type="term" value="P:receptor internalization"/>
    <property type="evidence" value="ECO:0007669"/>
    <property type="project" value="TreeGrafter"/>
</dbReference>
<dbReference type="GO" id="GO:0043130">
    <property type="term" value="F:ubiquitin binding"/>
    <property type="evidence" value="ECO:0007669"/>
    <property type="project" value="InterPro"/>
</dbReference>
<evidence type="ECO:0000313" key="8">
    <source>
        <dbReference type="Proteomes" id="UP001378592"/>
    </source>
</evidence>
<evidence type="ECO:0000259" key="6">
    <source>
        <dbReference type="PROSITE" id="PS50179"/>
    </source>
</evidence>
<dbReference type="Gene3D" id="1.25.40.90">
    <property type="match status" value="1"/>
</dbReference>
<evidence type="ECO:0000259" key="5">
    <source>
        <dbReference type="PROSITE" id="PS50178"/>
    </source>
</evidence>
<evidence type="ECO:0008006" key="9">
    <source>
        <dbReference type="Google" id="ProtNLM"/>
    </source>
</evidence>
<dbReference type="GO" id="GO:0035091">
    <property type="term" value="F:phosphatidylinositol binding"/>
    <property type="evidence" value="ECO:0007669"/>
    <property type="project" value="InterPro"/>
</dbReference>
<dbReference type="InterPro" id="IPR002014">
    <property type="entry name" value="VHS_dom"/>
</dbReference>
<dbReference type="SUPFAM" id="SSF57903">
    <property type="entry name" value="FYVE/PHD zinc finger"/>
    <property type="match status" value="1"/>
</dbReference>
<dbReference type="PROSITE" id="PS50179">
    <property type="entry name" value="VHS"/>
    <property type="match status" value="1"/>
</dbReference>
<feature type="domain" description="FYVE-type" evidence="5">
    <location>
        <begin position="160"/>
        <end position="220"/>
    </location>
</feature>
<reference evidence="7 8" key="1">
    <citation type="submission" date="2024-03" db="EMBL/GenBank/DDBJ databases">
        <title>The genome assembly and annotation of the cricket Gryllus longicercus Weissman &amp; Gray.</title>
        <authorList>
            <person name="Szrajer S."/>
            <person name="Gray D."/>
            <person name="Ylla G."/>
        </authorList>
    </citation>
    <scope>NUCLEOTIDE SEQUENCE [LARGE SCALE GENOMIC DNA]</scope>
    <source>
        <strain evidence="7">DAG 2021-001</strain>
        <tissue evidence="7">Whole body minus gut</tissue>
    </source>
</reference>
<dbReference type="CDD" id="cd03569">
    <property type="entry name" value="VHS_Hrs"/>
    <property type="match status" value="1"/>
</dbReference>
<keyword evidence="8" id="KW-1185">Reference proteome</keyword>
<feature type="domain" description="VHS" evidence="6">
    <location>
        <begin position="15"/>
        <end position="143"/>
    </location>
</feature>
<evidence type="ECO:0000256" key="1">
    <source>
        <dbReference type="ARBA" id="ARBA00022723"/>
    </source>
</evidence>
<proteinExistence type="predicted"/>
<dbReference type="AlphaFoldDB" id="A0AAN9WBL6"/>
<dbReference type="PROSITE" id="PS50178">
    <property type="entry name" value="ZF_FYVE"/>
    <property type="match status" value="1"/>
</dbReference>
<comment type="caution">
    <text evidence="7">The sequence shown here is derived from an EMBL/GenBank/DDBJ whole genome shotgun (WGS) entry which is preliminary data.</text>
</comment>
<name>A0AAN9WBL6_9ORTH</name>
<accession>A0AAN9WBL6</accession>
<protein>
    <recommendedName>
        <fullName evidence="9">Hepatocyte growth factor-regulated tyrosine kinase substrate</fullName>
    </recommendedName>
</protein>
<dbReference type="InterPro" id="IPR000306">
    <property type="entry name" value="Znf_FYVE"/>
</dbReference>
<gene>
    <name evidence="7" type="ORF">R5R35_012746</name>
</gene>
<dbReference type="InterPro" id="IPR011011">
    <property type="entry name" value="Znf_FYVE_PHD"/>
</dbReference>
<dbReference type="CDD" id="cd15720">
    <property type="entry name" value="FYVE_Hrs"/>
    <property type="match status" value="1"/>
</dbReference>
<dbReference type="GO" id="GO:0005769">
    <property type="term" value="C:early endosome"/>
    <property type="evidence" value="ECO:0007669"/>
    <property type="project" value="TreeGrafter"/>
</dbReference>
<dbReference type="PANTHER" id="PTHR46275:SF1">
    <property type="entry name" value="HEPATOCYTE GROWTH FACTOR-REGULATED TYROSINE KINASE SUBSTRATE"/>
    <property type="match status" value="1"/>
</dbReference>
<keyword evidence="2 4" id="KW-0863">Zinc-finger</keyword>
<evidence type="ECO:0000313" key="7">
    <source>
        <dbReference type="EMBL" id="KAK7870198.1"/>
    </source>
</evidence>
<keyword evidence="3" id="KW-0862">Zinc</keyword>
<dbReference type="Pfam" id="PF00790">
    <property type="entry name" value="VHS"/>
    <property type="match status" value="1"/>
</dbReference>
<dbReference type="PANTHER" id="PTHR46275">
    <property type="entry name" value="HEPATOCYTE GROWTH FACTOR-REGULATED TYROSINE KINASE SUBSTRATE"/>
    <property type="match status" value="1"/>
</dbReference>
<keyword evidence="1" id="KW-0479">Metal-binding</keyword>
<evidence type="ECO:0000256" key="3">
    <source>
        <dbReference type="ARBA" id="ARBA00022833"/>
    </source>
</evidence>
<dbReference type="SMART" id="SM00064">
    <property type="entry name" value="FYVE"/>
    <property type="match status" value="1"/>
</dbReference>
<dbReference type="Pfam" id="PF01363">
    <property type="entry name" value="FYVE"/>
    <property type="match status" value="1"/>
</dbReference>
<dbReference type="InterPro" id="IPR008942">
    <property type="entry name" value="ENTH_VHS"/>
</dbReference>
<evidence type="ECO:0000256" key="4">
    <source>
        <dbReference type="PROSITE-ProRule" id="PRU00091"/>
    </source>
</evidence>
<organism evidence="7 8">
    <name type="scientific">Gryllus longicercus</name>
    <dbReference type="NCBI Taxonomy" id="2509291"/>
    <lineage>
        <taxon>Eukaryota</taxon>
        <taxon>Metazoa</taxon>
        <taxon>Ecdysozoa</taxon>
        <taxon>Arthropoda</taxon>
        <taxon>Hexapoda</taxon>
        <taxon>Insecta</taxon>
        <taxon>Pterygota</taxon>
        <taxon>Neoptera</taxon>
        <taxon>Polyneoptera</taxon>
        <taxon>Orthoptera</taxon>
        <taxon>Ensifera</taxon>
        <taxon>Gryllidea</taxon>
        <taxon>Grylloidea</taxon>
        <taxon>Gryllidae</taxon>
        <taxon>Gryllinae</taxon>
        <taxon>Gryllus</taxon>
    </lineage>
</organism>
<dbReference type="InterPro" id="IPR013083">
    <property type="entry name" value="Znf_RING/FYVE/PHD"/>
</dbReference>
<dbReference type="InterPro" id="IPR017455">
    <property type="entry name" value="Znf_FYVE-rel"/>
</dbReference>
<evidence type="ECO:0000256" key="2">
    <source>
        <dbReference type="ARBA" id="ARBA00022771"/>
    </source>
</evidence>
<dbReference type="GO" id="GO:0032456">
    <property type="term" value="P:endocytic recycling"/>
    <property type="evidence" value="ECO:0007669"/>
    <property type="project" value="TreeGrafter"/>
</dbReference>
<dbReference type="GO" id="GO:0008270">
    <property type="term" value="F:zinc ion binding"/>
    <property type="evidence" value="ECO:0007669"/>
    <property type="project" value="UniProtKB-KW"/>
</dbReference>
<dbReference type="Proteomes" id="UP001378592">
    <property type="component" value="Unassembled WGS sequence"/>
</dbReference>
<dbReference type="Gene3D" id="3.30.40.10">
    <property type="entry name" value="Zinc/RING finger domain, C3HC4 (zinc finger)"/>
    <property type="match status" value="1"/>
</dbReference>
<dbReference type="InterPro" id="IPR017073">
    <property type="entry name" value="HGS/VPS27"/>
</dbReference>
<sequence>MFRSTYNFDKLLEKATSGVRVETDWERIIQICDLIRQGDVQPKYAVGAVKKQLYSVNPRSAVLGLVVLDSCMKNCGYLIHDEVGTRPYMEQLRELAKTTSHDEVKAKILELIQAWAYAFRDSPKYRAVQDILNIMKREGFNFPTLRESDAMFSADTAPAWVDGDVCHGCRIQFGMVQRKHHCRACGQVFCGQCSSKTAALPKFGIEKEVRVCERCFDIINR</sequence>